<dbReference type="EMBL" id="QRAL01000069">
    <property type="protein sequence ID" value="RSU45828.1"/>
    <property type="molecule type" value="Genomic_DNA"/>
</dbReference>
<dbReference type="Proteomes" id="UP000287401">
    <property type="component" value="Unassembled WGS sequence"/>
</dbReference>
<evidence type="ECO:0000313" key="1">
    <source>
        <dbReference type="EMBL" id="RSU45828.1"/>
    </source>
</evidence>
<protein>
    <submittedName>
        <fullName evidence="1">Terminase</fullName>
    </submittedName>
</protein>
<sequence>GLGESFSPDILVRVDDLTAHLDLHDQVRAKLMKAIGIEHLRDSEEMEATAALPRLQAALTSLNEAQRLNARVGVKDKIKRAAKLQAATLAALAPANEPGAASEQGAGA</sequence>
<dbReference type="AlphaFoldDB" id="A0A430BBK6"/>
<name>A0A430BBK6_SPHYA</name>
<reference evidence="1 2" key="1">
    <citation type="submission" date="2018-07" db="EMBL/GenBank/DDBJ databases">
        <title>Genomic and Epidemiologic Investigation of an Indolent Hospital Outbreak.</title>
        <authorList>
            <person name="Johnson R.C."/>
            <person name="Deming C."/>
            <person name="Conlan S."/>
            <person name="Zellmer C.J."/>
            <person name="Michelin A.V."/>
            <person name="Lee-Lin S."/>
            <person name="Thomas P.J."/>
            <person name="Park M."/>
            <person name="Weingarten R.A."/>
            <person name="Less J."/>
            <person name="Dekker J.P."/>
            <person name="Frank K.M."/>
            <person name="Musser K.A."/>
            <person name="Mcquiston J.R."/>
            <person name="Henderson D.K."/>
            <person name="Lau A.F."/>
            <person name="Palmore T.N."/>
            <person name="Segre J.A."/>
        </authorList>
    </citation>
    <scope>NUCLEOTIDE SEQUENCE [LARGE SCALE GENOMIC DNA]</scope>
    <source>
        <strain evidence="1 2">SK-NIH.Env6_1116</strain>
    </source>
</reference>
<comment type="caution">
    <text evidence="1">The sequence shown here is derived from an EMBL/GenBank/DDBJ whole genome shotgun (WGS) entry which is preliminary data.</text>
</comment>
<proteinExistence type="predicted"/>
<accession>A0A430BBK6</accession>
<gene>
    <name evidence="1" type="ORF">DAH51_27065</name>
</gene>
<feature type="non-terminal residue" evidence="1">
    <location>
        <position position="1"/>
    </location>
</feature>
<organism evidence="1 2">
    <name type="scientific">Sphingobium yanoikuyae</name>
    <name type="common">Sphingomonas yanoikuyae</name>
    <dbReference type="NCBI Taxonomy" id="13690"/>
    <lineage>
        <taxon>Bacteria</taxon>
        <taxon>Pseudomonadati</taxon>
        <taxon>Pseudomonadota</taxon>
        <taxon>Alphaproteobacteria</taxon>
        <taxon>Sphingomonadales</taxon>
        <taxon>Sphingomonadaceae</taxon>
        <taxon>Sphingobium</taxon>
    </lineage>
</organism>
<evidence type="ECO:0000313" key="2">
    <source>
        <dbReference type="Proteomes" id="UP000287401"/>
    </source>
</evidence>